<evidence type="ECO:0000313" key="3">
    <source>
        <dbReference type="Proteomes" id="UP001296104"/>
    </source>
</evidence>
<dbReference type="InterPro" id="IPR003673">
    <property type="entry name" value="CoA-Trfase_fam_III"/>
</dbReference>
<sequence>MARSEFNTFDTVEYIWQQLALPREALQSCNLEEAGHILPSSFKIGHLGQASIALSGLAAALVDSHHNKTSVRNISGSAQHAAVEFASERLYSVNGQPASSSWGPIGGLHKTKDGYVRMHDSFINHRLAALKILGLRGDASKEEVARKILEWKALELEKEAMKNKAVIYALRSYEEWDVLPQAQAVPEFPISIRKISDEGSSGVPKHMPLKADKCLRGLRVLEFSRVIAAPVAGKTLAAHGADVLWITSPNLPSLSTLDIDVSRGKRTIQLDLNETRDVETLKHLVKDADVFLQSYRPGSFSARGFGPIELARTRPGIICANLSAWGNEGLWSENRGFDSIVQTVSGMNVSEAKHFDPSNSTPAKAMPVQALDHAAGYLLATGISAAVYKRALEGGSWEVNVSLADVMKYSRSLGQLNGRDGFEGDVAMPEQLVAEEMLEERDCNFGALKAVRHSVTVEGKTVGWDVMPKELGGDEAEWL</sequence>
<dbReference type="Proteomes" id="UP001296104">
    <property type="component" value="Unassembled WGS sequence"/>
</dbReference>
<reference evidence="2" key="1">
    <citation type="submission" date="2023-11" db="EMBL/GenBank/DDBJ databases">
        <authorList>
            <person name="Alioto T."/>
            <person name="Alioto T."/>
            <person name="Gomez Garrido J."/>
        </authorList>
    </citation>
    <scope>NUCLEOTIDE SEQUENCE</scope>
</reference>
<dbReference type="EMBL" id="CAVMBE010000002">
    <property type="protein sequence ID" value="CAK3775750.1"/>
    <property type="molecule type" value="Genomic_DNA"/>
</dbReference>
<organism evidence="2 3">
    <name type="scientific">Lecanosticta acicola</name>
    <dbReference type="NCBI Taxonomy" id="111012"/>
    <lineage>
        <taxon>Eukaryota</taxon>
        <taxon>Fungi</taxon>
        <taxon>Dikarya</taxon>
        <taxon>Ascomycota</taxon>
        <taxon>Pezizomycotina</taxon>
        <taxon>Dothideomycetes</taxon>
        <taxon>Dothideomycetidae</taxon>
        <taxon>Mycosphaerellales</taxon>
        <taxon>Mycosphaerellaceae</taxon>
        <taxon>Lecanosticta</taxon>
    </lineage>
</organism>
<dbReference type="PANTHER" id="PTHR48228">
    <property type="entry name" value="SUCCINYL-COA--D-CITRAMALATE COA-TRANSFERASE"/>
    <property type="match status" value="1"/>
</dbReference>
<accession>A0AAI8W190</accession>
<gene>
    <name evidence="2" type="ORF">LECACI_7A000495</name>
</gene>
<comment type="similarity">
    <text evidence="1">Belongs to the CoA-transferase III family.</text>
</comment>
<dbReference type="Pfam" id="PF02515">
    <property type="entry name" value="CoA_transf_3"/>
    <property type="match status" value="1"/>
</dbReference>
<dbReference type="Gene3D" id="3.40.50.10540">
    <property type="entry name" value="Crotonobetainyl-coa:carnitine coa-transferase, domain 1"/>
    <property type="match status" value="1"/>
</dbReference>
<dbReference type="GO" id="GO:0003824">
    <property type="term" value="F:catalytic activity"/>
    <property type="evidence" value="ECO:0007669"/>
    <property type="project" value="InterPro"/>
</dbReference>
<evidence type="ECO:0000313" key="2">
    <source>
        <dbReference type="EMBL" id="CAK3775750.1"/>
    </source>
</evidence>
<protein>
    <submittedName>
        <fullName evidence="2">-transferase family III</fullName>
    </submittedName>
</protein>
<dbReference type="SUPFAM" id="SSF89796">
    <property type="entry name" value="CoA-transferase family III (CaiB/BaiF)"/>
    <property type="match status" value="2"/>
</dbReference>
<dbReference type="InterPro" id="IPR050509">
    <property type="entry name" value="CoA-transferase_III"/>
</dbReference>
<comment type="caution">
    <text evidence="2">The sequence shown here is derived from an EMBL/GenBank/DDBJ whole genome shotgun (WGS) entry which is preliminary data.</text>
</comment>
<dbReference type="AlphaFoldDB" id="A0AAI8W190"/>
<evidence type="ECO:0000256" key="1">
    <source>
        <dbReference type="ARBA" id="ARBA00008383"/>
    </source>
</evidence>
<dbReference type="InterPro" id="IPR023606">
    <property type="entry name" value="CoA-Trfase_III_dom_1_sf"/>
</dbReference>
<name>A0AAI8W190_9PEZI</name>
<keyword evidence="3" id="KW-1185">Reference proteome</keyword>
<proteinExistence type="inferred from homology"/>
<dbReference type="PANTHER" id="PTHR48228:SF4">
    <property type="entry name" value="BLR3030 PROTEIN"/>
    <property type="match status" value="1"/>
</dbReference>